<dbReference type="KEGG" id="acab:QRX50_25990"/>
<dbReference type="InterPro" id="IPR050237">
    <property type="entry name" value="ATP-dep_AMP-bd_enzyme"/>
</dbReference>
<dbReference type="PROSITE" id="PS00455">
    <property type="entry name" value="AMP_BINDING"/>
    <property type="match status" value="1"/>
</dbReference>
<protein>
    <submittedName>
        <fullName evidence="3">AMP-binding protein</fullName>
    </submittedName>
</protein>
<dbReference type="Proteomes" id="UP001236014">
    <property type="component" value="Chromosome"/>
</dbReference>
<gene>
    <name evidence="3" type="ORF">QRX50_25990</name>
</gene>
<dbReference type="GO" id="GO:0016878">
    <property type="term" value="F:acid-thiol ligase activity"/>
    <property type="evidence" value="ECO:0007669"/>
    <property type="project" value="UniProtKB-ARBA"/>
</dbReference>
<dbReference type="SUPFAM" id="SSF56801">
    <property type="entry name" value="Acetyl-CoA synthetase-like"/>
    <property type="match status" value="1"/>
</dbReference>
<proteinExistence type="predicted"/>
<name>A0A9Y2I7Z8_9PSEU</name>
<dbReference type="Gene3D" id="3.40.50.12780">
    <property type="entry name" value="N-terminal domain of ligase-like"/>
    <property type="match status" value="1"/>
</dbReference>
<dbReference type="Pfam" id="PF00501">
    <property type="entry name" value="AMP-binding"/>
    <property type="match status" value="1"/>
</dbReference>
<dbReference type="PANTHER" id="PTHR43767:SF1">
    <property type="entry name" value="NONRIBOSOMAL PEPTIDE SYNTHASE PES1 (EUROFUNG)-RELATED"/>
    <property type="match status" value="1"/>
</dbReference>
<dbReference type="InterPro" id="IPR042099">
    <property type="entry name" value="ANL_N_sf"/>
</dbReference>
<feature type="domain" description="AMP-binding enzyme C-terminal" evidence="2">
    <location>
        <begin position="412"/>
        <end position="489"/>
    </location>
</feature>
<accession>A0A9Y2I7Z8</accession>
<dbReference type="InterPro" id="IPR045851">
    <property type="entry name" value="AMP-bd_C_sf"/>
</dbReference>
<feature type="domain" description="AMP-dependent synthetase/ligase" evidence="1">
    <location>
        <begin position="7"/>
        <end position="360"/>
    </location>
</feature>
<reference evidence="3 4" key="1">
    <citation type="submission" date="2023-06" db="EMBL/GenBank/DDBJ databases">
        <authorList>
            <person name="Oyuntsetseg B."/>
            <person name="Kim S.B."/>
        </authorList>
    </citation>
    <scope>NUCLEOTIDE SEQUENCE [LARGE SCALE GENOMIC DNA]</scope>
    <source>
        <strain evidence="3 4">2-15</strain>
    </source>
</reference>
<evidence type="ECO:0000259" key="1">
    <source>
        <dbReference type="Pfam" id="PF00501"/>
    </source>
</evidence>
<dbReference type="InterPro" id="IPR000873">
    <property type="entry name" value="AMP-dep_synth/lig_dom"/>
</dbReference>
<evidence type="ECO:0000313" key="3">
    <source>
        <dbReference type="EMBL" id="WIX75014.1"/>
    </source>
</evidence>
<sequence length="511" mass="53664">MYPAPIARERPGARAYVMAPSGESLTYAELEARSNQVAHLLRERGIGPGGTLLLVLENRLEWPVLVAAGMRSGLYVTPVNWHLRAGELGPLLAEAVGDGASCAIVTSARCADVVAEALREVGKPALLLSVDAGGDLEFLGDAVAGLPETPIEGELLGARVLYSGGSTGRPKAFRQQLLGVHPADAPARHAGLAAKLELAADTVFLSPAPNYHAAPFTFQLITLSLGGTVVCLDRFDAERSLAAIAAHGVTHSQWVPTMLLRLLRLSPEARARHDLSSHRVAFTSGAPCPPEVKTAIMDWWGPILHEYYGASEGYGHTYVGPHDALAHPGTVGKPLSGSVHVTDDAGREVLAGTVGKVWFAPGGSVYRNAGDAGADLRSVGDLGRLDEDGFLYLVGREGHTIISGGVNVYPTEVEDTLLTHPAVADAAVIGLPDPEFGEGVAAVVELTVERAGDVSGAELIEYCRERLAGFKAPRRVEFVASLPRLPTGKLNKTLLRDRILSGDSGATGEGA</sequence>
<dbReference type="PANTHER" id="PTHR43767">
    <property type="entry name" value="LONG-CHAIN-FATTY-ACID--COA LIGASE"/>
    <property type="match status" value="1"/>
</dbReference>
<dbReference type="Pfam" id="PF13193">
    <property type="entry name" value="AMP-binding_C"/>
    <property type="match status" value="1"/>
</dbReference>
<dbReference type="EMBL" id="CP127294">
    <property type="protein sequence ID" value="WIX75014.1"/>
    <property type="molecule type" value="Genomic_DNA"/>
</dbReference>
<dbReference type="AlphaFoldDB" id="A0A9Y2I7Z8"/>
<dbReference type="RefSeq" id="WP_285965791.1">
    <property type="nucleotide sequence ID" value="NZ_CP127294.1"/>
</dbReference>
<organism evidence="3 4">
    <name type="scientific">Amycolatopsis carbonis</name>
    <dbReference type="NCBI Taxonomy" id="715471"/>
    <lineage>
        <taxon>Bacteria</taxon>
        <taxon>Bacillati</taxon>
        <taxon>Actinomycetota</taxon>
        <taxon>Actinomycetes</taxon>
        <taxon>Pseudonocardiales</taxon>
        <taxon>Pseudonocardiaceae</taxon>
        <taxon>Amycolatopsis</taxon>
    </lineage>
</organism>
<dbReference type="Gene3D" id="3.30.300.30">
    <property type="match status" value="1"/>
</dbReference>
<keyword evidence="4" id="KW-1185">Reference proteome</keyword>
<evidence type="ECO:0000259" key="2">
    <source>
        <dbReference type="Pfam" id="PF13193"/>
    </source>
</evidence>
<dbReference type="InterPro" id="IPR020845">
    <property type="entry name" value="AMP-binding_CS"/>
</dbReference>
<evidence type="ECO:0000313" key="4">
    <source>
        <dbReference type="Proteomes" id="UP001236014"/>
    </source>
</evidence>
<dbReference type="InterPro" id="IPR025110">
    <property type="entry name" value="AMP-bd_C"/>
</dbReference>